<feature type="compositionally biased region" description="Polar residues" evidence="1">
    <location>
        <begin position="194"/>
        <end position="212"/>
    </location>
</feature>
<sequence>MKRKFSFDIPKLKIGSLRPEATSKQHQHDLHALLISPTESRPPTPKSVRPPLPGDVDAELRSACTYIITHPKPSHEIWDRSATRPALDYASIKADVDLAPMGPVRTRSTRHKPEPSHDSSKYSYRPNIAVEDLFKSEKPLPQTSARSRADQLMAGGAAGAPSVVSRHSPSASQQHPAPYNIRTEPHEKPRVSGRSDSVGTSGSTPHTDSTDYPWSASTALTSAAITPARSKRTSSQAVTSASESGSIPKIEAANAEWMRVELEKHKKLIEERDRARERANDHAVDSTPTYLPKRAPTPQATSQVPARKPVPSRPGSSQARESSRAGTRQASRQEGRDDPQQIDRGRVNHALPESFQQGPEAENRGRLLARSNSRFGKAARSASRVALQAANKAESITNDIIGHYFRPNSDQTTQEPVERPPSRARDFACNVKDYFTPGSSTGNRSRKPSIDFNRGHRRSQSFESQQSGVAPSERSLRWRGKLFNRSRSNVALVDDDTVSPPPQQQKPPIDLNRELPPLPSLDQWKDDEADLAAHAPVERRRSPANEKPRSRTPMVGGLRRALSRKDLRRAASPKLATKEDAIAARLGSPTPPMSQKQSVDTKSLTPNSLHPLPSPPPLSGSSQLSSPWANEFDLSSLSLGGGSIEPMPSNASARSGQTRSDHLRSPHIHTQQLTPEKSSRRTPHIADYSRGAGPPPSGSIRTWNRVETNSSTPFGHSRQSSNKENAARKYSMDEYSRSYDDRYQNTVEVKSTHSGEKKRHWWQGGKTRRPSQANWMDQVVNSGARNGMLLADDAAGAPVVRY</sequence>
<feature type="compositionally biased region" description="Polar residues" evidence="1">
    <location>
        <begin position="593"/>
        <end position="602"/>
    </location>
</feature>
<feature type="region of interest" description="Disordered" evidence="1">
    <location>
        <begin position="100"/>
        <end position="125"/>
    </location>
</feature>
<protein>
    <submittedName>
        <fullName evidence="2">Uncharacterized protein</fullName>
    </submittedName>
</protein>
<name>A0A139GX23_9PEZI</name>
<feature type="region of interest" description="Disordered" evidence="1">
    <location>
        <begin position="153"/>
        <end position="255"/>
    </location>
</feature>
<proteinExistence type="predicted"/>
<feature type="compositionally biased region" description="Basic and acidic residues" evidence="1">
    <location>
        <begin position="271"/>
        <end position="284"/>
    </location>
</feature>
<dbReference type="EMBL" id="LFZN01000259">
    <property type="protein sequence ID" value="KXS94765.1"/>
    <property type="molecule type" value="Genomic_DNA"/>
</dbReference>
<keyword evidence="3" id="KW-1185">Reference proteome</keyword>
<feature type="compositionally biased region" description="Polar residues" evidence="1">
    <location>
        <begin position="233"/>
        <end position="245"/>
    </location>
</feature>
<feature type="compositionally biased region" description="Basic and acidic residues" evidence="1">
    <location>
        <begin position="536"/>
        <end position="549"/>
    </location>
</feature>
<feature type="compositionally biased region" description="Pro residues" evidence="1">
    <location>
        <begin position="40"/>
        <end position="53"/>
    </location>
</feature>
<feature type="compositionally biased region" description="Polar residues" evidence="1">
    <location>
        <begin position="699"/>
        <end position="724"/>
    </location>
</feature>
<feature type="compositionally biased region" description="Basic and acidic residues" evidence="1">
    <location>
        <begin position="111"/>
        <end position="120"/>
    </location>
</feature>
<feature type="compositionally biased region" description="Basic and acidic residues" evidence="1">
    <location>
        <begin position="416"/>
        <end position="426"/>
    </location>
</feature>
<feature type="region of interest" description="Disordered" evidence="1">
    <location>
        <begin position="491"/>
        <end position="732"/>
    </location>
</feature>
<evidence type="ECO:0000313" key="2">
    <source>
        <dbReference type="EMBL" id="KXS94765.1"/>
    </source>
</evidence>
<feature type="region of interest" description="Disordered" evidence="1">
    <location>
        <begin position="748"/>
        <end position="770"/>
    </location>
</feature>
<feature type="compositionally biased region" description="Low complexity" evidence="1">
    <location>
        <begin position="215"/>
        <end position="228"/>
    </location>
</feature>
<dbReference type="Proteomes" id="UP000070133">
    <property type="component" value="Unassembled WGS sequence"/>
</dbReference>
<organism evidence="2 3">
    <name type="scientific">Pseudocercospora eumusae</name>
    <dbReference type="NCBI Taxonomy" id="321146"/>
    <lineage>
        <taxon>Eukaryota</taxon>
        <taxon>Fungi</taxon>
        <taxon>Dikarya</taxon>
        <taxon>Ascomycota</taxon>
        <taxon>Pezizomycotina</taxon>
        <taxon>Dothideomycetes</taxon>
        <taxon>Dothideomycetidae</taxon>
        <taxon>Mycosphaerellales</taxon>
        <taxon>Mycosphaerellaceae</taxon>
        <taxon>Pseudocercospora</taxon>
    </lineage>
</organism>
<evidence type="ECO:0000313" key="3">
    <source>
        <dbReference type="Proteomes" id="UP000070133"/>
    </source>
</evidence>
<evidence type="ECO:0000256" key="1">
    <source>
        <dbReference type="SAM" id="MobiDB-lite"/>
    </source>
</evidence>
<gene>
    <name evidence="2" type="ORF">AC578_7621</name>
</gene>
<feature type="region of interest" description="Disordered" evidence="1">
    <location>
        <begin position="271"/>
        <end position="380"/>
    </location>
</feature>
<reference evidence="2 3" key="1">
    <citation type="submission" date="2015-07" db="EMBL/GenBank/DDBJ databases">
        <title>Comparative genomics of the Sigatoka disease complex on banana suggests a link between parallel evolutionary changes in Pseudocercospora fijiensis and Pseudocercospora eumusae and increased virulence on the banana host.</title>
        <authorList>
            <person name="Chang T.-C."/>
            <person name="Salvucci A."/>
            <person name="Crous P.W."/>
            <person name="Stergiopoulos I."/>
        </authorList>
    </citation>
    <scope>NUCLEOTIDE SEQUENCE [LARGE SCALE GENOMIC DNA]</scope>
    <source>
        <strain evidence="2 3">CBS 114824</strain>
    </source>
</reference>
<feature type="compositionally biased region" description="Basic and acidic residues" evidence="1">
    <location>
        <begin position="331"/>
        <end position="346"/>
    </location>
</feature>
<feature type="compositionally biased region" description="Polar residues" evidence="1">
    <location>
        <begin position="165"/>
        <end position="175"/>
    </location>
</feature>
<feature type="compositionally biased region" description="Basic and acidic residues" evidence="1">
    <location>
        <begin position="21"/>
        <end position="31"/>
    </location>
</feature>
<feature type="compositionally biased region" description="Polar residues" evidence="1">
    <location>
        <begin position="314"/>
        <end position="330"/>
    </location>
</feature>
<dbReference type="AlphaFoldDB" id="A0A139GX23"/>
<feature type="region of interest" description="Disordered" evidence="1">
    <location>
        <begin position="403"/>
        <end position="475"/>
    </location>
</feature>
<dbReference type="OrthoDB" id="5430532at2759"/>
<feature type="region of interest" description="Disordered" evidence="1">
    <location>
        <begin position="18"/>
        <end position="55"/>
    </location>
</feature>
<accession>A0A139GX23</accession>
<comment type="caution">
    <text evidence="2">The sequence shown here is derived from an EMBL/GenBank/DDBJ whole genome shotgun (WGS) entry which is preliminary data.</text>
</comment>
<feature type="compositionally biased region" description="Polar residues" evidence="1">
    <location>
        <begin position="649"/>
        <end position="658"/>
    </location>
</feature>
<feature type="compositionally biased region" description="Basic residues" evidence="1">
    <location>
        <begin position="756"/>
        <end position="769"/>
    </location>
</feature>